<proteinExistence type="predicted"/>
<gene>
    <name evidence="1" type="ORF">LEP1GSC123_1145</name>
</gene>
<dbReference type="BioCyc" id="LBOR1193007:G11KN-1398-MONOMER"/>
<organism evidence="1 2">
    <name type="scientific">Leptospira borgpetersenii str. 200701203</name>
    <dbReference type="NCBI Taxonomy" id="1193007"/>
    <lineage>
        <taxon>Bacteria</taxon>
        <taxon>Pseudomonadati</taxon>
        <taxon>Spirochaetota</taxon>
        <taxon>Spirochaetia</taxon>
        <taxon>Leptospirales</taxon>
        <taxon>Leptospiraceae</taxon>
        <taxon>Leptospira</taxon>
    </lineage>
</organism>
<reference evidence="1 2" key="1">
    <citation type="submission" date="2013-01" db="EMBL/GenBank/DDBJ databases">
        <authorList>
            <person name="Harkins D.M."/>
            <person name="Durkin A.S."/>
            <person name="Brinkac L.M."/>
            <person name="Haft D.H."/>
            <person name="Selengut J.D."/>
            <person name="Sanka R."/>
            <person name="DePew J."/>
            <person name="Purushe J."/>
            <person name="Picardeau M."/>
            <person name="Werts C."/>
            <person name="Goarant C."/>
            <person name="Vinetz J.M."/>
            <person name="Sutton G.G."/>
            <person name="Nierman W.C."/>
            <person name="Fouts D.E."/>
        </authorList>
    </citation>
    <scope>NUCLEOTIDE SEQUENCE [LARGE SCALE GENOMIC DNA]</scope>
    <source>
        <strain evidence="1 2">200701203</strain>
    </source>
</reference>
<dbReference type="AlphaFoldDB" id="M3HIW4"/>
<accession>M3HIW4</accession>
<sequence>MIQKFLSTNIEFKNSFSINCALKTLVIFILDLKLKGNSMS</sequence>
<name>M3HIW4_LEPBO</name>
<evidence type="ECO:0000313" key="2">
    <source>
        <dbReference type="Proteomes" id="UP000011783"/>
    </source>
</evidence>
<protein>
    <submittedName>
        <fullName evidence="1">Uncharacterized protein</fullName>
    </submittedName>
</protein>
<dbReference type="EMBL" id="AKWO02000109">
    <property type="protein sequence ID" value="EMF97624.1"/>
    <property type="molecule type" value="Genomic_DNA"/>
</dbReference>
<evidence type="ECO:0000313" key="1">
    <source>
        <dbReference type="EMBL" id="EMF97624.1"/>
    </source>
</evidence>
<dbReference type="Proteomes" id="UP000011783">
    <property type="component" value="Unassembled WGS sequence"/>
</dbReference>
<comment type="caution">
    <text evidence="1">The sequence shown here is derived from an EMBL/GenBank/DDBJ whole genome shotgun (WGS) entry which is preliminary data.</text>
</comment>